<dbReference type="EMBL" id="HQ316584">
    <property type="protein sequence ID" value="AGG54536.1"/>
    <property type="molecule type" value="Genomic_DNA"/>
</dbReference>
<proteinExistence type="predicted"/>
<dbReference type="KEGG" id="vg:15013345"/>
<dbReference type="GeneID" id="15013345"/>
<keyword evidence="2" id="KW-1185">Reference proteome</keyword>
<reference evidence="1 2" key="1">
    <citation type="submission" date="2010-03" db="EMBL/GenBank/DDBJ databases">
        <title>The Genome Sequence of Cyanophage P-SSP9.</title>
        <authorList>
            <consortium name="The Broad Institute Genome Sequencing Platform"/>
            <person name="Henn M.R."/>
            <person name="Sullivan M.S."/>
            <person name="Osburne M.S."/>
            <person name="Levin J."/>
            <person name="Malboeuf C."/>
            <person name="Casali M."/>
            <person name="Russ C."/>
            <person name="Lennon N."/>
            <person name="Erlich R."/>
            <person name="Young S.K."/>
            <person name="Koehrsen M."/>
            <person name="Yandava C."/>
            <person name="Zeng Q."/>
            <person name="Alvarado L."/>
            <person name="Anderson S."/>
            <person name="Berlin A."/>
            <person name="Borenstein D."/>
            <person name="Chen Z."/>
            <person name="Engels R."/>
            <person name="Freedman E."/>
            <person name="Gellesch M."/>
            <person name="Goldberg J."/>
            <person name="Green L."/>
            <person name="Griggs A."/>
            <person name="Gujja S."/>
            <person name="Heiman D."/>
            <person name="Hepburn T."/>
            <person name="Howarth C."/>
            <person name="Jen D."/>
            <person name="Larson L."/>
            <person name="Lewis B."/>
            <person name="Mehta T."/>
            <person name="Park D."/>
            <person name="Pearson M."/>
            <person name="Roberts A."/>
            <person name="Ryan E."/>
            <person name="Saif S."/>
            <person name="Shea T."/>
            <person name="Shenoy N."/>
            <person name="Sisk P."/>
            <person name="Stolte C."/>
            <person name="Sykes S."/>
            <person name="Walk T."/>
            <person name="White J."/>
            <person name="Yu Q."/>
            <person name="Coleman M.L."/>
            <person name="Huang K.H."/>
            <person name="Weigele P.R."/>
            <person name="DeFrancesco A.S."/>
            <person name="Kern S.E."/>
            <person name="Thompson L.R."/>
            <person name="Fu R."/>
            <person name="Hombeck B."/>
            <person name="Chisholm S.W."/>
            <person name="Haas B."/>
            <person name="Nusbaum C."/>
            <person name="Galagan J."/>
            <person name="Birren B."/>
        </authorList>
    </citation>
    <scope>NUCLEOTIDE SEQUENCE [LARGE SCALE GENOMIC DNA]</scope>
    <source>
        <strain evidence="1 2">P-SSP9</strain>
    </source>
</reference>
<sequence>MAAVSQSIPNLLGGVSQQPDPIKLQGQVREAVNAFLDPTFGCKKRPPTEFVGLLANNIPSDAKWFPIFRDNNEKYIVAIYKSGSPATIQVKVWDATTGTARTVTVDSSAQNYLDTTNLNTLNTLSLSDYTLISNSQRQVSMNQVALTATVEEALVVINSIAYNTTYSIDINRDGNTQQTIVYRAAELELTPGSYEVADAGNCSQHSAGDHTVSSGSKTGLQFRIVNQCAAYYDEATNAYISRYTANVILKNGGVGWRVGDTATVTEGGKSFTVRVSKEAFEYTYASDGIATFTTPSNASSGTLQIGDIITALKNAVNALTGYTCDSIGNVLRIKRSDTRSFNLSVRGGTTNQAMTVIKDTANDIAELPFQCFPDFLCKVNNTADSESDDYYVKFVPDAAGIPGAGSWEETVKPGIDTSLNSSTMPHALVRQANGTFKLEALNTSSAFGGWASKTVGDEATNPNPSFVGRGISNMFFFANRLGFLSEDAVILSQPGDYFNFFQVSAMTVSDADPIDLTASSTRPAILQAAIGTPKGLVLFAENAQFLVASQEVAFGPSTVKLTEVSTYTYRSITQPQSTGVSVMFVTEADTYSKILEMAVDSVDNRPTVADNTRIIPEYIPPDLKWATNSPNNSLLFWGDNTNTVYNFKFFNQGNERQIAGWSKWTFPTSVRMMGFDNDTSYIVCYDGTNSVLLKMELLDDPDSAPISTSFNTKFLPRLDYIHYKADLTTSTVGTNTKIYFPAGGFVTGATPVFIVSSGADAGYFIRPTVATDGGGTYMLIPSTFTSANYIIGLQYRMTVSLPAFYVTNDGKADRIDNPVVETLYLDLYYSGRYQVELERLGYSNYVHDVDVTRAGIYLANQPALEEVITKTVPIYCLGRDAKASIYADDPVPSAITSYSWQGHYNTRDVVKLKG</sequence>
<dbReference type="InterPro" id="IPR058003">
    <property type="entry name" value="Phage_gp12"/>
</dbReference>
<protein>
    <submittedName>
        <fullName evidence="1">Tail tubular protein B</fullName>
    </submittedName>
</protein>
<gene>
    <name evidence="1" type="ORF">CYYG_00035</name>
</gene>
<dbReference type="OrthoDB" id="780at10239"/>
<organism evidence="1 2">
    <name type="scientific">Cyanophage SS120-1</name>
    <dbReference type="NCBI Taxonomy" id="616674"/>
    <lineage>
        <taxon>Viruses</taxon>
        <taxon>Duplodnaviria</taxon>
        <taxon>Heunggongvirae</taxon>
        <taxon>Uroviricota</taxon>
        <taxon>Caudoviricetes</taxon>
        <taxon>Autographivirales</taxon>
        <taxon>Banchanvirus</taxon>
        <taxon>Banchanvirus SS1201</taxon>
    </lineage>
</organism>
<evidence type="ECO:0000313" key="1">
    <source>
        <dbReference type="EMBL" id="AGG54536.1"/>
    </source>
</evidence>
<dbReference type="RefSeq" id="YP_007676880.1">
    <property type="nucleotide sequence ID" value="NC_020872.1"/>
</dbReference>
<dbReference type="Proteomes" id="UP000202740">
    <property type="component" value="Segment"/>
</dbReference>
<dbReference type="Pfam" id="PF25675">
    <property type="entry name" value="Phage_nozzle"/>
    <property type="match status" value="2"/>
</dbReference>
<evidence type="ECO:0000313" key="2">
    <source>
        <dbReference type="Proteomes" id="UP000202740"/>
    </source>
</evidence>
<name>M1UAD2_9CAUD</name>
<accession>M1UAD2</accession>